<dbReference type="EMBL" id="BAAAKJ010000457">
    <property type="protein sequence ID" value="GAA1413426.1"/>
    <property type="molecule type" value="Genomic_DNA"/>
</dbReference>
<sequence length="76" mass="7744">MSGGLNWREGARVELRPGYALLDGDGVPRTRLTGVRLAIEGGFVHVAVPGATAVQVVSAPAVAHLDYPAAAPAPAE</sequence>
<dbReference type="RefSeq" id="WP_344344593.1">
    <property type="nucleotide sequence ID" value="NZ_BAAAKJ010000457.1"/>
</dbReference>
<evidence type="ECO:0000313" key="1">
    <source>
        <dbReference type="EMBL" id="GAA1413426.1"/>
    </source>
</evidence>
<accession>A0ABN1YH40</accession>
<dbReference type="Proteomes" id="UP001499863">
    <property type="component" value="Unassembled WGS sequence"/>
</dbReference>
<comment type="caution">
    <text evidence="1">The sequence shown here is derived from an EMBL/GenBank/DDBJ whole genome shotgun (WGS) entry which is preliminary data.</text>
</comment>
<name>A0ABN1YH40_9ACTN</name>
<gene>
    <name evidence="1" type="ORF">GCM10009639_66580</name>
</gene>
<reference evidence="1 2" key="1">
    <citation type="journal article" date="2019" name="Int. J. Syst. Evol. Microbiol.">
        <title>The Global Catalogue of Microorganisms (GCM) 10K type strain sequencing project: providing services to taxonomists for standard genome sequencing and annotation.</title>
        <authorList>
            <consortium name="The Broad Institute Genomics Platform"/>
            <consortium name="The Broad Institute Genome Sequencing Center for Infectious Disease"/>
            <person name="Wu L."/>
            <person name="Ma J."/>
        </authorList>
    </citation>
    <scope>NUCLEOTIDE SEQUENCE [LARGE SCALE GENOMIC DNA]</scope>
    <source>
        <strain evidence="1 2">JCM 12393</strain>
    </source>
</reference>
<keyword evidence="2" id="KW-1185">Reference proteome</keyword>
<protein>
    <submittedName>
        <fullName evidence="1">Uncharacterized protein</fullName>
    </submittedName>
</protein>
<evidence type="ECO:0000313" key="2">
    <source>
        <dbReference type="Proteomes" id="UP001499863"/>
    </source>
</evidence>
<proteinExistence type="predicted"/>
<organism evidence="1 2">
    <name type="scientific">Kitasatospora putterlickiae</name>
    <dbReference type="NCBI Taxonomy" id="221725"/>
    <lineage>
        <taxon>Bacteria</taxon>
        <taxon>Bacillati</taxon>
        <taxon>Actinomycetota</taxon>
        <taxon>Actinomycetes</taxon>
        <taxon>Kitasatosporales</taxon>
        <taxon>Streptomycetaceae</taxon>
        <taxon>Kitasatospora</taxon>
    </lineage>
</organism>